<dbReference type="EMBL" id="RYZH01000025">
    <property type="protein sequence ID" value="RUL87118.1"/>
    <property type="molecule type" value="Genomic_DNA"/>
</dbReference>
<name>A0A432MIU2_9BACT</name>
<proteinExistence type="inferred from homology"/>
<feature type="binding site" evidence="6">
    <location>
        <position position="212"/>
    </location>
    <ligand>
        <name>Mg(2+)</name>
        <dbReference type="ChEBI" id="CHEBI:18420"/>
        <label>1</label>
        <note>catalytic</note>
    </ligand>
</feature>
<dbReference type="PANTHER" id="PTHR20854:SF4">
    <property type="entry name" value="INOSITOL-1-MONOPHOSPHATASE-RELATED"/>
    <property type="match status" value="1"/>
</dbReference>
<feature type="binding site" evidence="6">
    <location>
        <position position="66"/>
    </location>
    <ligand>
        <name>Mg(2+)</name>
        <dbReference type="ChEBI" id="CHEBI:18420"/>
        <label>1</label>
        <note>catalytic</note>
    </ligand>
</feature>
<accession>A0A432MIU2</accession>
<dbReference type="AlphaFoldDB" id="A0A432MIU2"/>
<gene>
    <name evidence="8" type="ORF">TsocGM_13630</name>
</gene>
<dbReference type="Gene3D" id="3.40.190.80">
    <property type="match status" value="1"/>
</dbReference>
<comment type="catalytic activity">
    <reaction evidence="1 7">
        <text>a myo-inositol phosphate + H2O = myo-inositol + phosphate</text>
        <dbReference type="Rhea" id="RHEA:24056"/>
        <dbReference type="ChEBI" id="CHEBI:15377"/>
        <dbReference type="ChEBI" id="CHEBI:17268"/>
        <dbReference type="ChEBI" id="CHEBI:43474"/>
        <dbReference type="ChEBI" id="CHEBI:84139"/>
        <dbReference type="EC" id="3.1.3.25"/>
    </reaction>
</comment>
<evidence type="ECO:0000256" key="7">
    <source>
        <dbReference type="RuleBase" id="RU364068"/>
    </source>
</evidence>
<dbReference type="GO" id="GO:0008934">
    <property type="term" value="F:inositol monophosphate 1-phosphatase activity"/>
    <property type="evidence" value="ECO:0007669"/>
    <property type="project" value="InterPro"/>
</dbReference>
<dbReference type="PROSITE" id="PS00629">
    <property type="entry name" value="IMP_1"/>
    <property type="match status" value="1"/>
</dbReference>
<dbReference type="Proteomes" id="UP000280296">
    <property type="component" value="Unassembled WGS sequence"/>
</dbReference>
<dbReference type="SUPFAM" id="SSF56655">
    <property type="entry name" value="Carbohydrate phosphatase"/>
    <property type="match status" value="1"/>
</dbReference>
<reference evidence="8 9" key="1">
    <citation type="submission" date="2018-12" db="EMBL/GenBank/DDBJ databases">
        <authorList>
            <person name="Toschakov S.V."/>
        </authorList>
    </citation>
    <scope>NUCLEOTIDE SEQUENCE [LARGE SCALE GENOMIC DNA]</scope>
    <source>
        <strain evidence="8 9">GM2012</strain>
    </source>
</reference>
<dbReference type="PRINTS" id="PR00377">
    <property type="entry name" value="IMPHPHTASES"/>
</dbReference>
<dbReference type="InterPro" id="IPR033942">
    <property type="entry name" value="IMPase"/>
</dbReference>
<keyword evidence="4 7" id="KW-0378">Hydrolase</keyword>
<dbReference type="OrthoDB" id="9772456at2"/>
<dbReference type="GO" id="GO:0007165">
    <property type="term" value="P:signal transduction"/>
    <property type="evidence" value="ECO:0007669"/>
    <property type="project" value="TreeGrafter"/>
</dbReference>
<dbReference type="EC" id="3.1.3.25" evidence="7"/>
<dbReference type="InterPro" id="IPR020583">
    <property type="entry name" value="Inositol_monoP_metal-BS"/>
</dbReference>
<evidence type="ECO:0000256" key="3">
    <source>
        <dbReference type="ARBA" id="ARBA00022723"/>
    </source>
</evidence>
<dbReference type="CDD" id="cd01639">
    <property type="entry name" value="IMPase"/>
    <property type="match status" value="1"/>
</dbReference>
<feature type="binding site" evidence="6">
    <location>
        <position position="86"/>
    </location>
    <ligand>
        <name>Mg(2+)</name>
        <dbReference type="ChEBI" id="CHEBI:18420"/>
        <label>1</label>
        <note>catalytic</note>
    </ligand>
</feature>
<dbReference type="GO" id="GO:0006020">
    <property type="term" value="P:inositol metabolic process"/>
    <property type="evidence" value="ECO:0007669"/>
    <property type="project" value="TreeGrafter"/>
</dbReference>
<dbReference type="Pfam" id="PF00459">
    <property type="entry name" value="Inositol_P"/>
    <property type="match status" value="1"/>
</dbReference>
<keyword evidence="9" id="KW-1185">Reference proteome</keyword>
<keyword evidence="5 6" id="KW-0460">Magnesium</keyword>
<feature type="binding site" evidence="6">
    <location>
        <position position="85"/>
    </location>
    <ligand>
        <name>Mg(2+)</name>
        <dbReference type="ChEBI" id="CHEBI:18420"/>
        <label>1</label>
        <note>catalytic</note>
    </ligand>
</feature>
<dbReference type="Gene3D" id="3.30.540.10">
    <property type="entry name" value="Fructose-1,6-Bisphosphatase, subunit A, domain 1"/>
    <property type="match status" value="1"/>
</dbReference>
<dbReference type="PANTHER" id="PTHR20854">
    <property type="entry name" value="INOSITOL MONOPHOSPHATASE"/>
    <property type="match status" value="1"/>
</dbReference>
<protein>
    <recommendedName>
        <fullName evidence="7">Inositol-1-monophosphatase</fullName>
        <ecNumber evidence="7">3.1.3.25</ecNumber>
    </recommendedName>
</protein>
<dbReference type="FunFam" id="3.30.540.10:FF:000003">
    <property type="entry name" value="Inositol-1-monophosphatase"/>
    <property type="match status" value="1"/>
</dbReference>
<evidence type="ECO:0000256" key="2">
    <source>
        <dbReference type="ARBA" id="ARBA00001946"/>
    </source>
</evidence>
<dbReference type="GO" id="GO:0046872">
    <property type="term" value="F:metal ion binding"/>
    <property type="evidence" value="ECO:0007669"/>
    <property type="project" value="UniProtKB-KW"/>
</dbReference>
<comment type="caution">
    <text evidence="8">The sequence shown here is derived from an EMBL/GenBank/DDBJ whole genome shotgun (WGS) entry which is preliminary data.</text>
</comment>
<evidence type="ECO:0000256" key="4">
    <source>
        <dbReference type="ARBA" id="ARBA00022801"/>
    </source>
</evidence>
<evidence type="ECO:0000256" key="5">
    <source>
        <dbReference type="ARBA" id="ARBA00022842"/>
    </source>
</evidence>
<evidence type="ECO:0000313" key="9">
    <source>
        <dbReference type="Proteomes" id="UP000280296"/>
    </source>
</evidence>
<evidence type="ECO:0000256" key="1">
    <source>
        <dbReference type="ARBA" id="ARBA00001033"/>
    </source>
</evidence>
<dbReference type="RefSeq" id="WP_126726020.1">
    <property type="nucleotide sequence ID" value="NZ_RYZH01000025.1"/>
</dbReference>
<evidence type="ECO:0000313" key="8">
    <source>
        <dbReference type="EMBL" id="RUL87118.1"/>
    </source>
</evidence>
<sequence length="267" mass="29024">MSRTELVVAERAARAAGEVLGRWFREGVSHRSKEVANLVTDADLEAERAIVEVLSAEVPGHSILGEEEARVGSPEAEHLWVVDPLDGTNNFAHAIPHFAVSIAYYRNGIPEVGVVLSPIRGEFFTATRGGGAFVDGLPARVARHERLDQALVGVGFYYDRGAMMEATLRSIGDLFRRNIHGIRRFGTAALDLCMVGCGQLGAFFEYQLSPWDFAAGRLFVEEAGGRVTNCLGRPLPLTVSSVLASNGPLHEETLAVVQRHLPEDHRG</sequence>
<comment type="similarity">
    <text evidence="7">Belongs to the inositol monophosphatase superfamily.</text>
</comment>
<evidence type="ECO:0000256" key="6">
    <source>
        <dbReference type="PIRSR" id="PIRSR600760-2"/>
    </source>
</evidence>
<keyword evidence="3 6" id="KW-0479">Metal-binding</keyword>
<feature type="binding site" evidence="6">
    <location>
        <position position="83"/>
    </location>
    <ligand>
        <name>Mg(2+)</name>
        <dbReference type="ChEBI" id="CHEBI:18420"/>
        <label>1</label>
        <note>catalytic</note>
    </ligand>
</feature>
<reference evidence="8 9" key="2">
    <citation type="submission" date="2019-01" db="EMBL/GenBank/DDBJ databases">
        <title>Tautonia sociabilis, a novel thermotolerant planctomycete of Isosphaeraceae family, isolated from a 4000 m deep subterranean habitat.</title>
        <authorList>
            <person name="Kovaleva O.L."/>
            <person name="Elcheninov A.G."/>
            <person name="Van Heerden E."/>
            <person name="Toshchakov S.V."/>
            <person name="Novikov A."/>
            <person name="Bonch-Osmolovskaya E.A."/>
            <person name="Kublanov I.V."/>
        </authorList>
    </citation>
    <scope>NUCLEOTIDE SEQUENCE [LARGE SCALE GENOMIC DNA]</scope>
    <source>
        <strain evidence="8 9">GM2012</strain>
    </source>
</reference>
<comment type="cofactor">
    <cofactor evidence="2 6 7">
        <name>Mg(2+)</name>
        <dbReference type="ChEBI" id="CHEBI:18420"/>
    </cofactor>
</comment>
<organism evidence="8 9">
    <name type="scientific">Tautonia sociabilis</name>
    <dbReference type="NCBI Taxonomy" id="2080755"/>
    <lineage>
        <taxon>Bacteria</taxon>
        <taxon>Pseudomonadati</taxon>
        <taxon>Planctomycetota</taxon>
        <taxon>Planctomycetia</taxon>
        <taxon>Isosphaerales</taxon>
        <taxon>Isosphaeraceae</taxon>
        <taxon>Tautonia</taxon>
    </lineage>
</organism>
<dbReference type="InterPro" id="IPR000760">
    <property type="entry name" value="Inositol_monophosphatase-like"/>
</dbReference>